<evidence type="ECO:0000313" key="2">
    <source>
        <dbReference type="EMBL" id="GGC48650.1"/>
    </source>
</evidence>
<sequence length="570" mass="57893">MTAASAQTVPLPPGQVIVGPIGNPSGPSLPSITTGADANVYVEAVEGGFIPTAPATVVRTSVPTQYVRFFNQFNADTLGPASDPWIATTNSVRGLTAAQVKNILALPDLPNAVALVQVPAGTCILGGPGNPALGNFPANPPDVPTAGPWGAAGAPQYYIVGQTATPDCVNPQFPGASTFIPMNGLGPYALAYRPSAGVGNAAAVAYALDHAAFPAPFTPMDSVYNSLDLLNFTDTLGLRGALAQLSGEANADVASVSLQGAYGFLDVLRQQLHAGDSASVMAGRGNRGALTPASDVNVWMDTGGSTAAIGGNGDSHGLRSNFASVTAGLDYRIDPTLKIGAAVGYSRASFSVSGLTSGGDANNYYGAVFGQFQSGATYLDVAAGYGWSTTDLNRSIAFIGQQGVTFANIDGGAFLSSVEGGYRFQLSPTTTITPNVGLQLVSLRQDGFGEVGAGPLALNVAGRDLTSLRSIVAADLKHQVDLGGGSRLVATLRAGWSHELSDPVRSVAASFQELPSAAFVVNGAQPDRDAAVVGAGLAFDGAIQGFVRYDGLLGANAQTHRGSAGVTIKF</sequence>
<dbReference type="Pfam" id="PF03797">
    <property type="entry name" value="Autotransporter"/>
    <property type="match status" value="1"/>
</dbReference>
<dbReference type="Proteomes" id="UP000637002">
    <property type="component" value="Unassembled WGS sequence"/>
</dbReference>
<dbReference type="SUPFAM" id="SSF103515">
    <property type="entry name" value="Autotransporter"/>
    <property type="match status" value="1"/>
</dbReference>
<reference evidence="2" key="2">
    <citation type="submission" date="2020-09" db="EMBL/GenBank/DDBJ databases">
        <authorList>
            <person name="Sun Q."/>
            <person name="Zhou Y."/>
        </authorList>
    </citation>
    <scope>NUCLEOTIDE SEQUENCE</scope>
    <source>
        <strain evidence="2">CGMCC 1.12919</strain>
    </source>
</reference>
<organism evidence="2 3">
    <name type="scientific">Chelatococcus reniformis</name>
    <dbReference type="NCBI Taxonomy" id="1494448"/>
    <lineage>
        <taxon>Bacteria</taxon>
        <taxon>Pseudomonadati</taxon>
        <taxon>Pseudomonadota</taxon>
        <taxon>Alphaproteobacteria</taxon>
        <taxon>Hyphomicrobiales</taxon>
        <taxon>Chelatococcaceae</taxon>
        <taxon>Chelatococcus</taxon>
    </lineage>
</organism>
<evidence type="ECO:0000259" key="1">
    <source>
        <dbReference type="PROSITE" id="PS51208"/>
    </source>
</evidence>
<reference evidence="2" key="1">
    <citation type="journal article" date="2014" name="Int. J. Syst. Evol. Microbiol.">
        <title>Complete genome sequence of Corynebacterium casei LMG S-19264T (=DSM 44701T), isolated from a smear-ripened cheese.</title>
        <authorList>
            <consortium name="US DOE Joint Genome Institute (JGI-PGF)"/>
            <person name="Walter F."/>
            <person name="Albersmeier A."/>
            <person name="Kalinowski J."/>
            <person name="Ruckert C."/>
        </authorList>
    </citation>
    <scope>NUCLEOTIDE SEQUENCE</scope>
    <source>
        <strain evidence="2">CGMCC 1.12919</strain>
    </source>
</reference>
<dbReference type="AlphaFoldDB" id="A0A916X821"/>
<dbReference type="EMBL" id="BMGG01000001">
    <property type="protein sequence ID" value="GGC48650.1"/>
    <property type="molecule type" value="Genomic_DNA"/>
</dbReference>
<gene>
    <name evidence="2" type="ORF">GCM10010994_04800</name>
</gene>
<keyword evidence="3" id="KW-1185">Reference proteome</keyword>
<dbReference type="RefSeq" id="WP_188607505.1">
    <property type="nucleotide sequence ID" value="NZ_BMGG01000001.1"/>
</dbReference>
<dbReference type="PROSITE" id="PS51208">
    <property type="entry name" value="AUTOTRANSPORTER"/>
    <property type="match status" value="1"/>
</dbReference>
<comment type="caution">
    <text evidence="2">The sequence shown here is derived from an EMBL/GenBank/DDBJ whole genome shotgun (WGS) entry which is preliminary data.</text>
</comment>
<dbReference type="InterPro" id="IPR005546">
    <property type="entry name" value="Autotransporte_beta"/>
</dbReference>
<accession>A0A916X821</accession>
<name>A0A916X821_9HYPH</name>
<dbReference type="SMART" id="SM00869">
    <property type="entry name" value="Autotransporter"/>
    <property type="match status" value="1"/>
</dbReference>
<protein>
    <recommendedName>
        <fullName evidence="1">Autotransporter domain-containing protein</fullName>
    </recommendedName>
</protein>
<evidence type="ECO:0000313" key="3">
    <source>
        <dbReference type="Proteomes" id="UP000637002"/>
    </source>
</evidence>
<dbReference type="Gene3D" id="2.40.128.130">
    <property type="entry name" value="Autotransporter beta-domain"/>
    <property type="match status" value="1"/>
</dbReference>
<feature type="domain" description="Autotransporter" evidence="1">
    <location>
        <begin position="291"/>
        <end position="570"/>
    </location>
</feature>
<dbReference type="InterPro" id="IPR036709">
    <property type="entry name" value="Autotransporte_beta_dom_sf"/>
</dbReference>
<proteinExistence type="predicted"/>